<sequence>MRMKMMIMKTPQLRYKIYQAHLDNPLLRYNHYMLRFMIDKKSLLPMTLLRQLHNLILVCIKRYYNQMQMLLNMELLDKVSKSITIYGMYLTRPGMVHLGCMAPCNWNL</sequence>
<dbReference type="AlphaFoldDB" id="A0A9R1UV64"/>
<keyword evidence="2" id="KW-1185">Reference proteome</keyword>
<gene>
    <name evidence="1" type="ORF">LSAT_V11C800420890</name>
</gene>
<dbReference type="Proteomes" id="UP000235145">
    <property type="component" value="Unassembled WGS sequence"/>
</dbReference>
<evidence type="ECO:0000313" key="1">
    <source>
        <dbReference type="EMBL" id="KAJ0194450.1"/>
    </source>
</evidence>
<protein>
    <submittedName>
        <fullName evidence="1">Uncharacterized protein</fullName>
    </submittedName>
</protein>
<proteinExistence type="predicted"/>
<evidence type="ECO:0000313" key="2">
    <source>
        <dbReference type="Proteomes" id="UP000235145"/>
    </source>
</evidence>
<organism evidence="1 2">
    <name type="scientific">Lactuca sativa</name>
    <name type="common">Garden lettuce</name>
    <dbReference type="NCBI Taxonomy" id="4236"/>
    <lineage>
        <taxon>Eukaryota</taxon>
        <taxon>Viridiplantae</taxon>
        <taxon>Streptophyta</taxon>
        <taxon>Embryophyta</taxon>
        <taxon>Tracheophyta</taxon>
        <taxon>Spermatophyta</taxon>
        <taxon>Magnoliopsida</taxon>
        <taxon>eudicotyledons</taxon>
        <taxon>Gunneridae</taxon>
        <taxon>Pentapetalae</taxon>
        <taxon>asterids</taxon>
        <taxon>campanulids</taxon>
        <taxon>Asterales</taxon>
        <taxon>Asteraceae</taxon>
        <taxon>Cichorioideae</taxon>
        <taxon>Cichorieae</taxon>
        <taxon>Lactucinae</taxon>
        <taxon>Lactuca</taxon>
    </lineage>
</organism>
<comment type="caution">
    <text evidence="1">The sequence shown here is derived from an EMBL/GenBank/DDBJ whole genome shotgun (WGS) entry which is preliminary data.</text>
</comment>
<reference evidence="1 2" key="1">
    <citation type="journal article" date="2017" name="Nat. Commun.">
        <title>Genome assembly with in vitro proximity ligation data and whole-genome triplication in lettuce.</title>
        <authorList>
            <person name="Reyes-Chin-Wo S."/>
            <person name="Wang Z."/>
            <person name="Yang X."/>
            <person name="Kozik A."/>
            <person name="Arikit S."/>
            <person name="Song C."/>
            <person name="Xia L."/>
            <person name="Froenicke L."/>
            <person name="Lavelle D.O."/>
            <person name="Truco M.J."/>
            <person name="Xia R."/>
            <person name="Zhu S."/>
            <person name="Xu C."/>
            <person name="Xu H."/>
            <person name="Xu X."/>
            <person name="Cox K."/>
            <person name="Korf I."/>
            <person name="Meyers B.C."/>
            <person name="Michelmore R.W."/>
        </authorList>
    </citation>
    <scope>NUCLEOTIDE SEQUENCE [LARGE SCALE GENOMIC DNA]</scope>
    <source>
        <strain evidence="2">cv. Salinas</strain>
        <tissue evidence="1">Seedlings</tissue>
    </source>
</reference>
<dbReference type="EMBL" id="NBSK02000008">
    <property type="protein sequence ID" value="KAJ0194450.1"/>
    <property type="molecule type" value="Genomic_DNA"/>
</dbReference>
<accession>A0A9R1UV64</accession>
<name>A0A9R1UV64_LACSA</name>